<protein>
    <submittedName>
        <fullName evidence="3">Uncharacterized protein</fullName>
    </submittedName>
</protein>
<gene>
    <name evidence="3" type="ORF">BE221DRAFT_216879</name>
</gene>
<organism evidence="3">
    <name type="scientific">Ostreococcus tauri</name>
    <name type="common">Marine green alga</name>
    <dbReference type="NCBI Taxonomy" id="70448"/>
    <lineage>
        <taxon>Eukaryota</taxon>
        <taxon>Viridiplantae</taxon>
        <taxon>Chlorophyta</taxon>
        <taxon>Mamiellophyceae</taxon>
        <taxon>Mamiellales</taxon>
        <taxon>Bathycoccaceae</taxon>
        <taxon>Ostreococcus</taxon>
    </lineage>
</organism>
<evidence type="ECO:0000256" key="2">
    <source>
        <dbReference type="SAM" id="MobiDB-lite"/>
    </source>
</evidence>
<evidence type="ECO:0000256" key="1">
    <source>
        <dbReference type="SAM" id="Coils"/>
    </source>
</evidence>
<dbReference type="EMBL" id="KZ155774">
    <property type="protein sequence ID" value="OUS48527.1"/>
    <property type="molecule type" value="Genomic_DNA"/>
</dbReference>
<dbReference type="Proteomes" id="UP000195557">
    <property type="component" value="Unassembled WGS sequence"/>
</dbReference>
<evidence type="ECO:0000313" key="3">
    <source>
        <dbReference type="EMBL" id="OUS48527.1"/>
    </source>
</evidence>
<accession>A0A1Y5IIP4</accession>
<sequence length="722" mass="78894">MFGRFAGARTGDSSSATSERSEATLTPQRTSGTSPRGDESVGALIARCSNILVDALGEDADGLAFSKVNEGRRLIERVRELALSGEVEAREALDSLEELANEAVERLSRGAFADAMVTPTGRREESEATMTSKSGGLDLFSGLTLNDSAPRAEMEARNLTLGSMTLISPHVLFGGDESTPDSSWRPDVAGDVFGDGKENVADIEFDRLFQGASEAMESPPVFDEVIDEGTFEFAVAMQAEPDLTPSAVDLAQDRDADELTRLLKASDVRLKPAKLAYDSALARGSAATSRRKHCADEAFELLGKIEDLKRTQEVAVANDDYEQAQRLEETIEGARTSFTEIEEKLFATEQECASTIDEAAAALKTWLAASRSTIDEVASFADSKRLELDKKTSARDREARDAAEQRVARRAALEVSVLSSSETMSALKSKAEELARVKESLLPPTQALRDEIESMRAALAQKEAELETKEAELAAKSAEWEDLSKQIERAFTTVDAARTELERWDEEDTNEDTVEARAKDAHELALEKVLVETEAKMTHLRDNVAAMSQKLLNCEQALDSMYIERETVARERAAQAALDLQRVKDEVRSAEAASEREAALTARISELERAKSLAVVEKRFLDAQCASTEMKTIQNEIDVSRSSSGVDPSALERAEALAVETARVARAARLTRLRAECDASTDDTDPRAIAARRAIELLLRGREDGDDKDESNYARRSESDDS</sequence>
<name>A0A1Y5IIP4_OSTTA</name>
<dbReference type="AlphaFoldDB" id="A0A1Y5IIP4"/>
<keyword evidence="1" id="KW-0175">Coiled coil</keyword>
<feature type="region of interest" description="Disordered" evidence="2">
    <location>
        <begin position="700"/>
        <end position="722"/>
    </location>
</feature>
<feature type="compositionally biased region" description="Polar residues" evidence="2">
    <location>
        <begin position="25"/>
        <end position="34"/>
    </location>
</feature>
<reference evidence="3" key="1">
    <citation type="submission" date="2017-04" db="EMBL/GenBank/DDBJ databases">
        <title>Population genomics of picophytoplankton unveils novel chromosome hypervariability.</title>
        <authorList>
            <consortium name="DOE Joint Genome Institute"/>
            <person name="Blanc-Mathieu R."/>
            <person name="Krasovec M."/>
            <person name="Hebrard M."/>
            <person name="Yau S."/>
            <person name="Desgranges E."/>
            <person name="Martin J."/>
            <person name="Schackwitz W."/>
            <person name="Kuo A."/>
            <person name="Salin G."/>
            <person name="Donnadieu C."/>
            <person name="Desdevises Y."/>
            <person name="Sanchez-Ferandin S."/>
            <person name="Moreau H."/>
            <person name="Rivals E."/>
            <person name="Grigoriev I.V."/>
            <person name="Grimsley N."/>
            <person name="Eyre-Walker A."/>
            <person name="Piganeau G."/>
        </authorList>
    </citation>
    <scope>NUCLEOTIDE SEQUENCE [LARGE SCALE GENOMIC DNA]</scope>
    <source>
        <strain evidence="3">RCC 1115</strain>
    </source>
</reference>
<feature type="coiled-coil region" evidence="1">
    <location>
        <begin position="445"/>
        <end position="610"/>
    </location>
</feature>
<feature type="region of interest" description="Disordered" evidence="2">
    <location>
        <begin position="1"/>
        <end position="39"/>
    </location>
</feature>
<proteinExistence type="predicted"/>